<keyword evidence="2" id="KW-0732">Signal</keyword>
<evidence type="ECO:0000313" key="4">
    <source>
        <dbReference type="Proteomes" id="UP000178794"/>
    </source>
</evidence>
<dbReference type="STRING" id="1798492.A3C89_04200"/>
<reference evidence="3 4" key="1">
    <citation type="journal article" date="2016" name="Nat. Commun.">
        <title>Thousands of microbial genomes shed light on interconnected biogeochemical processes in an aquifer system.</title>
        <authorList>
            <person name="Anantharaman K."/>
            <person name="Brown C.T."/>
            <person name="Hug L.A."/>
            <person name="Sharon I."/>
            <person name="Castelle C.J."/>
            <person name="Probst A.J."/>
            <person name="Thomas B.C."/>
            <person name="Singh A."/>
            <person name="Wilkins M.J."/>
            <person name="Karaoz U."/>
            <person name="Brodie E.L."/>
            <person name="Williams K.H."/>
            <person name="Hubbard S.S."/>
            <person name="Banfield J.F."/>
        </authorList>
    </citation>
    <scope>NUCLEOTIDE SEQUENCE [LARGE SCALE GENOMIC DNA]</scope>
</reference>
<feature type="signal peptide" evidence="2">
    <location>
        <begin position="1"/>
        <end position="25"/>
    </location>
</feature>
<feature type="chain" id="PRO_5009523843" description="DUF5666 domain-containing protein" evidence="2">
    <location>
        <begin position="26"/>
        <end position="142"/>
    </location>
</feature>
<protein>
    <recommendedName>
        <fullName evidence="5">DUF5666 domain-containing protein</fullName>
    </recommendedName>
</protein>
<evidence type="ECO:0000256" key="2">
    <source>
        <dbReference type="SAM" id="SignalP"/>
    </source>
</evidence>
<gene>
    <name evidence="3" type="ORF">A3C89_04200</name>
</gene>
<evidence type="ECO:0000256" key="1">
    <source>
        <dbReference type="SAM" id="MobiDB-lite"/>
    </source>
</evidence>
<evidence type="ECO:0008006" key="5">
    <source>
        <dbReference type="Google" id="ProtNLM"/>
    </source>
</evidence>
<feature type="compositionally biased region" description="Polar residues" evidence="1">
    <location>
        <begin position="128"/>
        <end position="142"/>
    </location>
</feature>
<feature type="compositionally biased region" description="Low complexity" evidence="1">
    <location>
        <begin position="100"/>
        <end position="127"/>
    </location>
</feature>
<comment type="caution">
    <text evidence="3">The sequence shown here is derived from an EMBL/GenBank/DDBJ whole genome shotgun (WGS) entry which is preliminary data.</text>
</comment>
<dbReference type="EMBL" id="MFLF01000002">
    <property type="protein sequence ID" value="OGG60553.1"/>
    <property type="molecule type" value="Genomic_DNA"/>
</dbReference>
<sequence>MKLMNVWAIALSALMGMGTVTVASAADGARAWGSTTKLSPKSEVTDLALKEHMLREELLGSRTTMNHYGDNNMTSNTVCASVDACQTQDSSVTSVNGSTFTSVSSSDQSSVGINTTITTGQTDQTGTAQSNSRVSGNQLIIK</sequence>
<name>A0A1F6DGK9_9BACT</name>
<dbReference type="Proteomes" id="UP000178794">
    <property type="component" value="Unassembled WGS sequence"/>
</dbReference>
<feature type="region of interest" description="Disordered" evidence="1">
    <location>
        <begin position="100"/>
        <end position="142"/>
    </location>
</feature>
<organism evidence="3 4">
    <name type="scientific">Candidatus Kaiserbacteria bacterium RIFCSPHIGHO2_02_FULL_50_50</name>
    <dbReference type="NCBI Taxonomy" id="1798492"/>
    <lineage>
        <taxon>Bacteria</taxon>
        <taxon>Candidatus Kaiseribacteriota</taxon>
    </lineage>
</organism>
<dbReference type="AlphaFoldDB" id="A0A1F6DGK9"/>
<evidence type="ECO:0000313" key="3">
    <source>
        <dbReference type="EMBL" id="OGG60553.1"/>
    </source>
</evidence>
<proteinExistence type="predicted"/>
<accession>A0A1F6DGK9</accession>